<evidence type="ECO:0000313" key="4">
    <source>
        <dbReference type="EMBL" id="PDH33201.1"/>
    </source>
</evidence>
<dbReference type="PANTHER" id="PTHR13887:SF55">
    <property type="entry name" value="SLR0313 PROTEIN"/>
    <property type="match status" value="1"/>
</dbReference>
<organism evidence="4 5">
    <name type="scientific">OM182 bacterium MED-G28</name>
    <dbReference type="NCBI Taxonomy" id="1986256"/>
    <lineage>
        <taxon>Bacteria</taxon>
        <taxon>Pseudomonadati</taxon>
        <taxon>Pseudomonadota</taxon>
        <taxon>Gammaproteobacteria</taxon>
        <taxon>OMG group</taxon>
        <taxon>OM182 clade</taxon>
    </lineage>
</organism>
<dbReference type="Proteomes" id="UP000219329">
    <property type="component" value="Unassembled WGS sequence"/>
</dbReference>
<keyword evidence="2" id="KW-1133">Transmembrane helix</keyword>
<feature type="transmembrane region" description="Helical" evidence="2">
    <location>
        <begin position="27"/>
        <end position="49"/>
    </location>
</feature>
<comment type="similarity">
    <text evidence="1">Belongs to the thioredoxin family. DsbA subfamily.</text>
</comment>
<dbReference type="SUPFAM" id="SSF52833">
    <property type="entry name" value="Thioredoxin-like"/>
    <property type="match status" value="1"/>
</dbReference>
<dbReference type="InterPro" id="IPR036249">
    <property type="entry name" value="Thioredoxin-like_sf"/>
</dbReference>
<comment type="caution">
    <text evidence="4">The sequence shown here is derived from an EMBL/GenBank/DDBJ whole genome shotgun (WGS) entry which is preliminary data.</text>
</comment>
<evidence type="ECO:0000259" key="3">
    <source>
        <dbReference type="PROSITE" id="PS51352"/>
    </source>
</evidence>
<dbReference type="InterPro" id="IPR013766">
    <property type="entry name" value="Thioredoxin_domain"/>
</dbReference>
<evidence type="ECO:0000256" key="1">
    <source>
        <dbReference type="ARBA" id="ARBA00005791"/>
    </source>
</evidence>
<name>A0A2A5WA10_9GAMM</name>
<keyword evidence="2" id="KW-0812">Transmembrane</keyword>
<dbReference type="PROSITE" id="PS51352">
    <property type="entry name" value="THIOREDOXIN_2"/>
    <property type="match status" value="1"/>
</dbReference>
<gene>
    <name evidence="4" type="ORF">CNF02_09635</name>
</gene>
<proteinExistence type="inferred from homology"/>
<accession>A0A2A5WA10</accession>
<feature type="domain" description="Thioredoxin" evidence="3">
    <location>
        <begin position="34"/>
        <end position="235"/>
    </location>
</feature>
<protein>
    <recommendedName>
        <fullName evidence="3">Thioredoxin domain-containing protein</fullName>
    </recommendedName>
</protein>
<sequence length="235" mass="26556">MSKREQQQKIKEQKQLAAKQRDRTKRLALKVIVFAVAPLFLAFVLYTLFNQGPTYSPIEIAESDHIRGTTSNPVSIVVYADFQCPACATEHQTMMQAWPRISDRAHLIFRHFPVTSTHPHAWTASLYAEAAGNQGLFWEMHDYLFATQNVWFGMSSVESEFDSYAEELNIDVEQLHADMETDEVVAKVRNDLRGGTSAGVRATPTVFINGRQIINPSRARIIARVNEEVRESDGG</sequence>
<evidence type="ECO:0000313" key="5">
    <source>
        <dbReference type="Proteomes" id="UP000219329"/>
    </source>
</evidence>
<dbReference type="Gene3D" id="3.40.30.10">
    <property type="entry name" value="Glutaredoxin"/>
    <property type="match status" value="1"/>
</dbReference>
<dbReference type="AlphaFoldDB" id="A0A2A5WA10"/>
<dbReference type="Pfam" id="PF13462">
    <property type="entry name" value="Thioredoxin_4"/>
    <property type="match status" value="1"/>
</dbReference>
<reference evidence="4 5" key="1">
    <citation type="submission" date="2017-08" db="EMBL/GenBank/DDBJ databases">
        <title>Fine stratification of microbial communities through a metagenomic profile of the photic zone.</title>
        <authorList>
            <person name="Haro-Moreno J.M."/>
            <person name="Lopez-Perez M."/>
            <person name="De La Torre J."/>
            <person name="Picazo A."/>
            <person name="Camacho A."/>
            <person name="Rodriguez-Valera F."/>
        </authorList>
    </citation>
    <scope>NUCLEOTIDE SEQUENCE [LARGE SCALE GENOMIC DNA]</scope>
    <source>
        <strain evidence="4">MED-G28</strain>
    </source>
</reference>
<evidence type="ECO:0000256" key="2">
    <source>
        <dbReference type="SAM" id="Phobius"/>
    </source>
</evidence>
<dbReference type="PANTHER" id="PTHR13887">
    <property type="entry name" value="GLUTATHIONE S-TRANSFERASE KAPPA"/>
    <property type="match status" value="1"/>
</dbReference>
<dbReference type="EMBL" id="NTJZ01000010">
    <property type="protein sequence ID" value="PDH33201.1"/>
    <property type="molecule type" value="Genomic_DNA"/>
</dbReference>
<dbReference type="InterPro" id="IPR012336">
    <property type="entry name" value="Thioredoxin-like_fold"/>
</dbReference>
<keyword evidence="2" id="KW-0472">Membrane</keyword>